<reference evidence="1" key="1">
    <citation type="journal article" date="2014" name="Front. Microbiol.">
        <title>High frequency of phylogenetically diverse reductive dehalogenase-homologous genes in deep subseafloor sedimentary metagenomes.</title>
        <authorList>
            <person name="Kawai M."/>
            <person name="Futagami T."/>
            <person name="Toyoda A."/>
            <person name="Takaki Y."/>
            <person name="Nishi S."/>
            <person name="Hori S."/>
            <person name="Arai W."/>
            <person name="Tsubouchi T."/>
            <person name="Morono Y."/>
            <person name="Uchiyama I."/>
            <person name="Ito T."/>
            <person name="Fujiyama A."/>
            <person name="Inagaki F."/>
            <person name="Takami H."/>
        </authorList>
    </citation>
    <scope>NUCLEOTIDE SEQUENCE</scope>
    <source>
        <strain evidence="1">Expedition CK06-06</strain>
    </source>
</reference>
<gene>
    <name evidence="1" type="ORF">S01H4_46965</name>
</gene>
<comment type="caution">
    <text evidence="1">The sequence shown here is derived from an EMBL/GenBank/DDBJ whole genome shotgun (WGS) entry which is preliminary data.</text>
</comment>
<organism evidence="1">
    <name type="scientific">marine sediment metagenome</name>
    <dbReference type="NCBI Taxonomy" id="412755"/>
    <lineage>
        <taxon>unclassified sequences</taxon>
        <taxon>metagenomes</taxon>
        <taxon>ecological metagenomes</taxon>
    </lineage>
</organism>
<dbReference type="AlphaFoldDB" id="X1CGB5"/>
<sequence>MKTSKELLDLIRGEIVQRREEGCNVEAIEECVERALRRSDGLRGVELYTILCDLESLQPAESFPYVEPSTLDEIRAKRPDGPRRMELNLTGAQMLDRIHGA</sequence>
<proteinExistence type="predicted"/>
<protein>
    <submittedName>
        <fullName evidence="1">Uncharacterized protein</fullName>
    </submittedName>
</protein>
<evidence type="ECO:0000313" key="1">
    <source>
        <dbReference type="EMBL" id="GAG95308.1"/>
    </source>
</evidence>
<accession>X1CGB5</accession>
<dbReference type="EMBL" id="BART01026305">
    <property type="protein sequence ID" value="GAG95308.1"/>
    <property type="molecule type" value="Genomic_DNA"/>
</dbReference>
<name>X1CGB5_9ZZZZ</name>